<feature type="compositionally biased region" description="Low complexity" evidence="6">
    <location>
        <begin position="13"/>
        <end position="33"/>
    </location>
</feature>
<dbReference type="GO" id="GO:0000774">
    <property type="term" value="F:adenyl-nucleotide exchange factor activity"/>
    <property type="evidence" value="ECO:0007669"/>
    <property type="project" value="InterPro"/>
</dbReference>
<evidence type="ECO:0000313" key="8">
    <source>
        <dbReference type="Proteomes" id="UP000824161"/>
    </source>
</evidence>
<sequence>MKHHDKKEEEVPQQEPQAVQDQAQAGTDAQQTGETPTDKQAEEPDLQQELAKQKDAFLRLYAEFDNYKKRTAREKTEWIKYASSDVLSALLPVLDDFERGLAAEEKERPGSAEAEGFRLIYNKMMEVLRQKGLAVVEVHPGDELDVDYHDAIARIPAPQKSLKGKIVDITQKGYKIGDRVIRYAKVVVGE</sequence>
<evidence type="ECO:0000256" key="1">
    <source>
        <dbReference type="ARBA" id="ARBA00009054"/>
    </source>
</evidence>
<organism evidence="7 8">
    <name type="scientific">Candidatus Merdimorpha stercoravium</name>
    <dbReference type="NCBI Taxonomy" id="2840863"/>
    <lineage>
        <taxon>Bacteria</taxon>
        <taxon>Pseudomonadati</taxon>
        <taxon>Bacteroidota</taxon>
        <taxon>Flavobacteriia</taxon>
        <taxon>Flavobacteriales</taxon>
        <taxon>Candidatus Merdimorpha</taxon>
    </lineage>
</organism>
<proteinExistence type="inferred from homology"/>
<dbReference type="PROSITE" id="PS01071">
    <property type="entry name" value="GRPE"/>
    <property type="match status" value="1"/>
</dbReference>
<evidence type="ECO:0000256" key="3">
    <source>
        <dbReference type="HAMAP-Rule" id="MF_01151"/>
    </source>
</evidence>
<dbReference type="GO" id="GO:0005737">
    <property type="term" value="C:cytoplasm"/>
    <property type="evidence" value="ECO:0007669"/>
    <property type="project" value="UniProtKB-SubCell"/>
</dbReference>
<comment type="subunit">
    <text evidence="3">Homodimer.</text>
</comment>
<name>A0A9D1HBI0_9FLAO</name>
<dbReference type="PRINTS" id="PR00773">
    <property type="entry name" value="GRPEPROTEIN"/>
</dbReference>
<keyword evidence="2 3" id="KW-0143">Chaperone</keyword>
<dbReference type="GO" id="GO:0006457">
    <property type="term" value="P:protein folding"/>
    <property type="evidence" value="ECO:0007669"/>
    <property type="project" value="InterPro"/>
</dbReference>
<dbReference type="HAMAP" id="MF_01151">
    <property type="entry name" value="GrpE"/>
    <property type="match status" value="1"/>
</dbReference>
<dbReference type="Proteomes" id="UP000824161">
    <property type="component" value="Unassembled WGS sequence"/>
</dbReference>
<dbReference type="PANTHER" id="PTHR21237">
    <property type="entry name" value="GRPE PROTEIN"/>
    <property type="match status" value="1"/>
</dbReference>
<dbReference type="GO" id="GO:0051087">
    <property type="term" value="F:protein-folding chaperone binding"/>
    <property type="evidence" value="ECO:0007669"/>
    <property type="project" value="InterPro"/>
</dbReference>
<dbReference type="InterPro" id="IPR000740">
    <property type="entry name" value="GrpE"/>
</dbReference>
<dbReference type="SUPFAM" id="SSF58014">
    <property type="entry name" value="Coiled-coil domain of nucleotide exchange factor GrpE"/>
    <property type="match status" value="1"/>
</dbReference>
<dbReference type="Pfam" id="PF01025">
    <property type="entry name" value="GrpE"/>
    <property type="match status" value="1"/>
</dbReference>
<dbReference type="EMBL" id="DVLY01000143">
    <property type="protein sequence ID" value="HIT98325.1"/>
    <property type="molecule type" value="Genomic_DNA"/>
</dbReference>
<comment type="subcellular location">
    <subcellularLocation>
        <location evidence="3">Cytoplasm</location>
    </subcellularLocation>
</comment>
<comment type="similarity">
    <text evidence="1 3 5">Belongs to the GrpE family.</text>
</comment>
<dbReference type="Gene3D" id="3.90.20.20">
    <property type="match status" value="1"/>
</dbReference>
<reference evidence="7" key="2">
    <citation type="journal article" date="2021" name="PeerJ">
        <title>Extensive microbial diversity within the chicken gut microbiome revealed by metagenomics and culture.</title>
        <authorList>
            <person name="Gilroy R."/>
            <person name="Ravi A."/>
            <person name="Getino M."/>
            <person name="Pursley I."/>
            <person name="Horton D.L."/>
            <person name="Alikhan N.F."/>
            <person name="Baker D."/>
            <person name="Gharbi K."/>
            <person name="Hall N."/>
            <person name="Watson M."/>
            <person name="Adriaenssens E.M."/>
            <person name="Foster-Nyarko E."/>
            <person name="Jarju S."/>
            <person name="Secka A."/>
            <person name="Antonio M."/>
            <person name="Oren A."/>
            <person name="Chaudhuri R.R."/>
            <person name="La Ragione R."/>
            <person name="Hildebrand F."/>
            <person name="Pallen M.J."/>
        </authorList>
    </citation>
    <scope>NUCLEOTIDE SEQUENCE</scope>
    <source>
        <strain evidence="7">1383</strain>
    </source>
</reference>
<gene>
    <name evidence="3" type="primary">grpE</name>
    <name evidence="7" type="ORF">IAC44_05740</name>
</gene>
<evidence type="ECO:0000256" key="5">
    <source>
        <dbReference type="RuleBase" id="RU004478"/>
    </source>
</evidence>
<dbReference type="InterPro" id="IPR009012">
    <property type="entry name" value="GrpE_head"/>
</dbReference>
<keyword evidence="3 4" id="KW-0346">Stress response</keyword>
<evidence type="ECO:0000313" key="7">
    <source>
        <dbReference type="EMBL" id="HIT98325.1"/>
    </source>
</evidence>
<dbReference type="GO" id="GO:0051082">
    <property type="term" value="F:unfolded protein binding"/>
    <property type="evidence" value="ECO:0007669"/>
    <property type="project" value="TreeGrafter"/>
</dbReference>
<comment type="function">
    <text evidence="3 4">Participates actively in the response to hyperosmotic and heat shock by preventing the aggregation of stress-denatured proteins, in association with DnaK and GrpE. It is the nucleotide exchange factor for DnaK and may function as a thermosensor. Unfolded proteins bind initially to DnaJ; upon interaction with the DnaJ-bound protein, DnaK hydrolyzes its bound ATP, resulting in the formation of a stable complex. GrpE releases ADP from DnaK; ATP binding to DnaK triggers the release of the substrate protein, thus completing the reaction cycle. Several rounds of ATP-dependent interactions between DnaJ, DnaK and GrpE are required for fully efficient folding.</text>
</comment>
<accession>A0A9D1HBI0</accession>
<protein>
    <recommendedName>
        <fullName evidence="3 4">Protein GrpE</fullName>
    </recommendedName>
    <alternativeName>
        <fullName evidence="3">HSP-70 cofactor</fullName>
    </alternativeName>
</protein>
<dbReference type="Gene3D" id="2.30.22.10">
    <property type="entry name" value="Head domain of nucleotide exchange factor GrpE"/>
    <property type="match status" value="1"/>
</dbReference>
<evidence type="ECO:0000256" key="4">
    <source>
        <dbReference type="RuleBase" id="RU000639"/>
    </source>
</evidence>
<dbReference type="InterPro" id="IPR013805">
    <property type="entry name" value="GrpE_CC"/>
</dbReference>
<feature type="compositionally biased region" description="Basic and acidic residues" evidence="6">
    <location>
        <begin position="1"/>
        <end position="10"/>
    </location>
</feature>
<evidence type="ECO:0000256" key="6">
    <source>
        <dbReference type="SAM" id="MobiDB-lite"/>
    </source>
</evidence>
<dbReference type="AlphaFoldDB" id="A0A9D1HBI0"/>
<dbReference type="PANTHER" id="PTHR21237:SF23">
    <property type="entry name" value="GRPE PROTEIN HOMOLOG, MITOCHONDRIAL"/>
    <property type="match status" value="1"/>
</dbReference>
<reference evidence="7" key="1">
    <citation type="submission" date="2020-10" db="EMBL/GenBank/DDBJ databases">
        <authorList>
            <person name="Gilroy R."/>
        </authorList>
    </citation>
    <scope>NUCLEOTIDE SEQUENCE</scope>
    <source>
        <strain evidence="7">1383</strain>
    </source>
</reference>
<comment type="caution">
    <text evidence="7">The sequence shown here is derived from an EMBL/GenBank/DDBJ whole genome shotgun (WGS) entry which is preliminary data.</text>
</comment>
<dbReference type="SUPFAM" id="SSF51064">
    <property type="entry name" value="Head domain of nucleotide exchange factor GrpE"/>
    <property type="match status" value="1"/>
</dbReference>
<evidence type="ECO:0000256" key="2">
    <source>
        <dbReference type="ARBA" id="ARBA00023186"/>
    </source>
</evidence>
<keyword evidence="3" id="KW-0963">Cytoplasm</keyword>
<feature type="region of interest" description="Disordered" evidence="6">
    <location>
        <begin position="1"/>
        <end position="49"/>
    </location>
</feature>
<dbReference type="CDD" id="cd00446">
    <property type="entry name" value="GrpE"/>
    <property type="match status" value="1"/>
</dbReference>
<dbReference type="GO" id="GO:0042803">
    <property type="term" value="F:protein homodimerization activity"/>
    <property type="evidence" value="ECO:0007669"/>
    <property type="project" value="InterPro"/>
</dbReference>